<evidence type="ECO:0000256" key="3">
    <source>
        <dbReference type="ARBA" id="ARBA00022692"/>
    </source>
</evidence>
<evidence type="ECO:0000313" key="8">
    <source>
        <dbReference type="EMBL" id="KAF5846193.1"/>
    </source>
</evidence>
<keyword evidence="2" id="KW-0813">Transport</keyword>
<reference evidence="8" key="1">
    <citation type="submission" date="2019-11" db="EMBL/GenBank/DDBJ databases">
        <title>Bipolaris sorokiniana Genome sequencing.</title>
        <authorList>
            <person name="Wang H."/>
        </authorList>
    </citation>
    <scope>NUCLEOTIDE SEQUENCE</scope>
</reference>
<dbReference type="Gene3D" id="1.20.1250.20">
    <property type="entry name" value="MFS general substrate transporter like domains"/>
    <property type="match status" value="2"/>
</dbReference>
<protein>
    <recommendedName>
        <fullName evidence="7">Major facilitator superfamily (MFS) profile domain-containing protein</fullName>
    </recommendedName>
</protein>
<evidence type="ECO:0000256" key="2">
    <source>
        <dbReference type="ARBA" id="ARBA00022448"/>
    </source>
</evidence>
<dbReference type="GO" id="GO:0016020">
    <property type="term" value="C:membrane"/>
    <property type="evidence" value="ECO:0007669"/>
    <property type="project" value="UniProtKB-SubCell"/>
</dbReference>
<dbReference type="Pfam" id="PF07690">
    <property type="entry name" value="MFS_1"/>
    <property type="match status" value="1"/>
</dbReference>
<dbReference type="InterPro" id="IPR020846">
    <property type="entry name" value="MFS_dom"/>
</dbReference>
<feature type="transmembrane region" description="Helical" evidence="6">
    <location>
        <begin position="447"/>
        <end position="470"/>
    </location>
</feature>
<dbReference type="SUPFAM" id="SSF103473">
    <property type="entry name" value="MFS general substrate transporter"/>
    <property type="match status" value="1"/>
</dbReference>
<dbReference type="PROSITE" id="PS50850">
    <property type="entry name" value="MFS"/>
    <property type="match status" value="1"/>
</dbReference>
<keyword evidence="5 6" id="KW-0472">Membrane</keyword>
<evidence type="ECO:0000256" key="5">
    <source>
        <dbReference type="ARBA" id="ARBA00023136"/>
    </source>
</evidence>
<feature type="transmembrane region" description="Helical" evidence="6">
    <location>
        <begin position="189"/>
        <end position="211"/>
    </location>
</feature>
<feature type="transmembrane region" description="Helical" evidence="6">
    <location>
        <begin position="416"/>
        <end position="435"/>
    </location>
</feature>
<evidence type="ECO:0000256" key="1">
    <source>
        <dbReference type="ARBA" id="ARBA00004141"/>
    </source>
</evidence>
<dbReference type="EMBL" id="WNKQ01000016">
    <property type="protein sequence ID" value="KAF5846193.1"/>
    <property type="molecule type" value="Genomic_DNA"/>
</dbReference>
<feature type="transmembrane region" description="Helical" evidence="6">
    <location>
        <begin position="293"/>
        <end position="313"/>
    </location>
</feature>
<comment type="caution">
    <text evidence="8">The sequence shown here is derived from an EMBL/GenBank/DDBJ whole genome shotgun (WGS) entry which is preliminary data.</text>
</comment>
<evidence type="ECO:0000256" key="4">
    <source>
        <dbReference type="ARBA" id="ARBA00022989"/>
    </source>
</evidence>
<dbReference type="FunFam" id="1.20.1250.20:FF:000057">
    <property type="entry name" value="MFS general substrate transporter"/>
    <property type="match status" value="1"/>
</dbReference>
<feature type="transmembrane region" description="Helical" evidence="6">
    <location>
        <begin position="154"/>
        <end position="177"/>
    </location>
</feature>
<evidence type="ECO:0000259" key="7">
    <source>
        <dbReference type="PROSITE" id="PS50850"/>
    </source>
</evidence>
<dbReference type="FunFam" id="1.20.1250.20:FF:000013">
    <property type="entry name" value="MFS general substrate transporter"/>
    <property type="match status" value="1"/>
</dbReference>
<feature type="transmembrane region" description="Helical" evidence="6">
    <location>
        <begin position="387"/>
        <end position="404"/>
    </location>
</feature>
<feature type="domain" description="Major facilitator superfamily (MFS) profile" evidence="7">
    <location>
        <begin position="61"/>
        <end position="488"/>
    </location>
</feature>
<name>A0A8H5ZE22_COCSA</name>
<accession>A0A8H5ZE22</accession>
<evidence type="ECO:0000313" key="9">
    <source>
        <dbReference type="Proteomes" id="UP000624244"/>
    </source>
</evidence>
<keyword evidence="4 6" id="KW-1133">Transmembrane helix</keyword>
<dbReference type="OMA" id="KHFLGWG"/>
<dbReference type="InterPro" id="IPR011701">
    <property type="entry name" value="MFS"/>
</dbReference>
<organism evidence="8 9">
    <name type="scientific">Cochliobolus sativus</name>
    <name type="common">Common root rot and spot blotch fungus</name>
    <name type="synonym">Bipolaris sorokiniana</name>
    <dbReference type="NCBI Taxonomy" id="45130"/>
    <lineage>
        <taxon>Eukaryota</taxon>
        <taxon>Fungi</taxon>
        <taxon>Dikarya</taxon>
        <taxon>Ascomycota</taxon>
        <taxon>Pezizomycotina</taxon>
        <taxon>Dothideomycetes</taxon>
        <taxon>Pleosporomycetidae</taxon>
        <taxon>Pleosporales</taxon>
        <taxon>Pleosporineae</taxon>
        <taxon>Pleosporaceae</taxon>
        <taxon>Bipolaris</taxon>
    </lineage>
</organism>
<dbReference type="GO" id="GO:0022857">
    <property type="term" value="F:transmembrane transporter activity"/>
    <property type="evidence" value="ECO:0007669"/>
    <property type="project" value="InterPro"/>
</dbReference>
<feature type="transmembrane region" description="Helical" evidence="6">
    <location>
        <begin position="359"/>
        <end position="381"/>
    </location>
</feature>
<keyword evidence="3 6" id="KW-0812">Transmembrane</keyword>
<dbReference type="Proteomes" id="UP000624244">
    <property type="component" value="Unassembled WGS sequence"/>
</dbReference>
<evidence type="ECO:0000256" key="6">
    <source>
        <dbReference type="SAM" id="Phobius"/>
    </source>
</evidence>
<dbReference type="InterPro" id="IPR036259">
    <property type="entry name" value="MFS_trans_sf"/>
</dbReference>
<sequence>MAGTNYNHDAEKDVPLHIDDVETSEKDLVQKDTPEGADYTGAVAKTDPAEIALVRKLDMRVMPALFVMYFLNKLDQNAIANARLDGLEKDLGLRGTQYNTCISILYVGYLFAQIPSNMLMSSRKVRPSLYMATCCTVWGCVAALTALVKNYTGLVLVRFFLGFVEAPFYPGALYILSMFYTRKEIATRVAILYAGNIFAVSFAGLIAAAVFATLSDKHGMHGWQWLFIIEGIVTVGVSIICMFLLPDEPLTTKWLTPEQRQLAHDRIQRDTVGLEPSKGSRAGFLQALRDPRLYLLVFMQNMHLSATSFNQFFPTVVKSLGFNRTITLVLTAPPSLVAGAVGICVGISSGKYNDRTWHITVMMGLAVVGFAISATTLNLAARYVSCFLFASGVYSVNSVILGWVSGTLGQTTEKKAVSLSIVNVVSMASFIYTPYLYPASDGPKYVIAMSSNAAFSAACIASAWALRIWLQVTNKRLRRDGVNVFYAY</sequence>
<gene>
    <name evidence="8" type="ORF">GGP41_003568</name>
</gene>
<comment type="subcellular location">
    <subcellularLocation>
        <location evidence="1">Membrane</location>
        <topology evidence="1">Multi-pass membrane protein</topology>
    </subcellularLocation>
</comment>
<dbReference type="PANTHER" id="PTHR43791:SF62">
    <property type="entry name" value="MAJOR FACILITATOR SUPERFAMILY (MFS) PROFILE DOMAIN-CONTAINING PROTEIN"/>
    <property type="match status" value="1"/>
</dbReference>
<proteinExistence type="predicted"/>
<dbReference type="AlphaFoldDB" id="A0A8H5ZE22"/>
<dbReference type="PANTHER" id="PTHR43791">
    <property type="entry name" value="PERMEASE-RELATED"/>
    <property type="match status" value="1"/>
</dbReference>
<feature type="transmembrane region" description="Helical" evidence="6">
    <location>
        <begin position="325"/>
        <end position="347"/>
    </location>
</feature>
<feature type="transmembrane region" description="Helical" evidence="6">
    <location>
        <begin position="223"/>
        <end position="245"/>
    </location>
</feature>
<feature type="transmembrane region" description="Helical" evidence="6">
    <location>
        <begin position="128"/>
        <end position="148"/>
    </location>
</feature>